<dbReference type="Proteomes" id="UP000663891">
    <property type="component" value="Unassembled WGS sequence"/>
</dbReference>
<reference evidence="9" key="1">
    <citation type="submission" date="2021-02" db="EMBL/GenBank/DDBJ databases">
        <authorList>
            <person name="Nowell W R."/>
        </authorList>
    </citation>
    <scope>NUCLEOTIDE SEQUENCE</scope>
</reference>
<dbReference type="EMBL" id="CAJNON010001150">
    <property type="protein sequence ID" value="CAF1434045.1"/>
    <property type="molecule type" value="Genomic_DNA"/>
</dbReference>
<dbReference type="Gene3D" id="3.60.60.30">
    <property type="match status" value="1"/>
</dbReference>
<evidence type="ECO:0000256" key="6">
    <source>
        <dbReference type="ARBA" id="ARBA00023180"/>
    </source>
</evidence>
<evidence type="ECO:0000256" key="7">
    <source>
        <dbReference type="SAM" id="MobiDB-lite"/>
    </source>
</evidence>
<evidence type="ECO:0000256" key="3">
    <source>
        <dbReference type="ARBA" id="ARBA00022801"/>
    </source>
</evidence>
<dbReference type="EMBL" id="CAJOAY010002044">
    <property type="protein sequence ID" value="CAF3914838.1"/>
    <property type="molecule type" value="Genomic_DNA"/>
</dbReference>
<evidence type="ECO:0000256" key="5">
    <source>
        <dbReference type="ARBA" id="ARBA00023098"/>
    </source>
</evidence>
<dbReference type="PANTHER" id="PTHR12370">
    <property type="entry name" value="PHOSPHOLIPASE B-RELATED"/>
    <property type="match status" value="1"/>
</dbReference>
<keyword evidence="4" id="KW-0442">Lipid degradation</keyword>
<gene>
    <name evidence="9" type="ORF">OKA104_LOCUS24928</name>
    <name evidence="8" type="ORF">VCS650_LOCUS38481</name>
</gene>
<evidence type="ECO:0000256" key="4">
    <source>
        <dbReference type="ARBA" id="ARBA00022963"/>
    </source>
</evidence>
<evidence type="ECO:0000313" key="8">
    <source>
        <dbReference type="EMBL" id="CAF1434045.1"/>
    </source>
</evidence>
<dbReference type="PANTHER" id="PTHR12370:SF3">
    <property type="entry name" value="PHOSPHOLIPASE B-LIKE 2-RELATED"/>
    <property type="match status" value="1"/>
</dbReference>
<dbReference type="AlphaFoldDB" id="A0A819ID90"/>
<dbReference type="OrthoDB" id="443524at2759"/>
<evidence type="ECO:0000256" key="2">
    <source>
        <dbReference type="ARBA" id="ARBA00022729"/>
    </source>
</evidence>
<dbReference type="GO" id="GO:0004620">
    <property type="term" value="F:phospholipase activity"/>
    <property type="evidence" value="ECO:0007669"/>
    <property type="project" value="InterPro"/>
</dbReference>
<comment type="similarity">
    <text evidence="1">Belongs to the phospholipase B-like family.</text>
</comment>
<feature type="region of interest" description="Disordered" evidence="7">
    <location>
        <begin position="81"/>
        <end position="115"/>
    </location>
</feature>
<evidence type="ECO:0000313" key="10">
    <source>
        <dbReference type="Proteomes" id="UP000663881"/>
    </source>
</evidence>
<evidence type="ECO:0000256" key="1">
    <source>
        <dbReference type="ARBA" id="ARBA00007835"/>
    </source>
</evidence>
<proteinExistence type="inferred from homology"/>
<evidence type="ECO:0008006" key="11">
    <source>
        <dbReference type="Google" id="ProtNLM"/>
    </source>
</evidence>
<evidence type="ECO:0000313" key="9">
    <source>
        <dbReference type="EMBL" id="CAF3914838.1"/>
    </source>
</evidence>
<sequence length="881" mass="99963">MRYQPQTIVHIQREITMQNPSRGISCSRTVTRSQLKLHQNQAAARCSDGALDVVSTASDKSPSVPTSAFKVPVDIHAVVTLPTRQSEESSPEQEGLSGVTPARQDETGSTWSVSDAEELKRLVPGSIGPPRGQINWVKVVEAWEALGLPYRTLPAMKAKWALIKSKDPTLVINVSNQTQESAVLKKRIRKKTVQVVSNENPGNMSRTHDSSILDVTPLVTDQPDTTMTVGTTTIVAPSDRIKPLTETALIIEVAVSWFTGMERQMDIKRNRYCVNGNWEEELKLPYPHGDNLLRELQSSGWDVTFLPIVIGATGELLSQTTEQIQCLVFIVLSTLHLTLANDDPSLNQVRGHILKNNGKYEVVTALLDSYKETDSKMDNILATGFWNQTYNITGWSVLEIKTSENQTNIDQVYAPGLLEGQFTRELTGMQWQNTINEICANRTDFCGKLKEFFLIQLNWIYTQIDSHPNDDYWHQINLLLVQLNGLIDGNQNISRGPRKQLEDPLGFFLFQVATSIDDLAIHLGFDNITRHDSCSALIKILPDNKDIFVSHATWDHYSSMLKVLKRYTMPLKRISSDNNIVIPGSDIIFSSYPGILHSTDDFYMIYPSNLTVIETTIDNYNKYLYNNIHPISVPEWMRVIVANRLANSGKEWVNKFFTFNDGTYNNEWMITDFKQFTPGTAPKSGFLTVAEQMTTYHESRDMTEILNKNSYWASYNNIYFPHFRNISGEEDMVKKKGPQLYSWQNSSRAKIFRRDHDKVIDLPTMIHMMRYNDFQHDELSKCNCTPPYSSILTIAARHDLNDINGTYPDTPYGHRCAGATDAKIISYEMMQKSSLVAIAGPTTDQQPPFIWSKSDFDKKVSHIGHPDKWDFKPYTPSWTLS</sequence>
<comment type="caution">
    <text evidence="9">The sequence shown here is derived from an EMBL/GenBank/DDBJ whole genome shotgun (WGS) entry which is preliminary data.</text>
</comment>
<organism evidence="9 10">
    <name type="scientific">Adineta steineri</name>
    <dbReference type="NCBI Taxonomy" id="433720"/>
    <lineage>
        <taxon>Eukaryota</taxon>
        <taxon>Metazoa</taxon>
        <taxon>Spiralia</taxon>
        <taxon>Gnathifera</taxon>
        <taxon>Rotifera</taxon>
        <taxon>Eurotatoria</taxon>
        <taxon>Bdelloidea</taxon>
        <taxon>Adinetida</taxon>
        <taxon>Adinetidae</taxon>
        <taxon>Adineta</taxon>
    </lineage>
</organism>
<keyword evidence="6" id="KW-0325">Glycoprotein</keyword>
<dbReference type="Pfam" id="PF04916">
    <property type="entry name" value="Phospholip_B"/>
    <property type="match status" value="1"/>
</dbReference>
<keyword evidence="2" id="KW-0732">Signal</keyword>
<name>A0A819ID90_9BILA</name>
<dbReference type="GO" id="GO:0005576">
    <property type="term" value="C:extracellular region"/>
    <property type="evidence" value="ECO:0007669"/>
    <property type="project" value="TreeGrafter"/>
</dbReference>
<dbReference type="GO" id="GO:0009395">
    <property type="term" value="P:phospholipid catabolic process"/>
    <property type="evidence" value="ECO:0007669"/>
    <property type="project" value="TreeGrafter"/>
</dbReference>
<accession>A0A819ID90</accession>
<dbReference type="InterPro" id="IPR007000">
    <property type="entry name" value="PLipase_B-like"/>
</dbReference>
<keyword evidence="5" id="KW-0443">Lipid metabolism</keyword>
<keyword evidence="3" id="KW-0378">Hydrolase</keyword>
<protein>
    <recommendedName>
        <fullName evidence="11">Phospholipase B-like</fullName>
    </recommendedName>
</protein>
<dbReference type="Proteomes" id="UP000663881">
    <property type="component" value="Unassembled WGS sequence"/>
</dbReference>